<dbReference type="InterPro" id="IPR027417">
    <property type="entry name" value="P-loop_NTPase"/>
</dbReference>
<evidence type="ECO:0000256" key="3">
    <source>
        <dbReference type="ARBA" id="ARBA00022679"/>
    </source>
</evidence>
<dbReference type="SUPFAM" id="SSF53383">
    <property type="entry name" value="PLP-dependent transferases"/>
    <property type="match status" value="1"/>
</dbReference>
<dbReference type="PANTHER" id="PTHR42684">
    <property type="entry name" value="ADENOSYLMETHIONINE-8-AMINO-7-OXONONANOATE AMINOTRANSFERASE"/>
    <property type="match status" value="1"/>
</dbReference>
<dbReference type="PROSITE" id="PS00600">
    <property type="entry name" value="AA_TRANSFER_CLASS_3"/>
    <property type="match status" value="1"/>
</dbReference>
<keyword evidence="6" id="KW-1185">Reference proteome</keyword>
<dbReference type="SUPFAM" id="SSF52540">
    <property type="entry name" value="P-loop containing nucleoside triphosphate hydrolases"/>
    <property type="match status" value="1"/>
</dbReference>
<comment type="caution">
    <text evidence="5">The sequence shown here is derived from an EMBL/GenBank/DDBJ whole genome shotgun (WGS) entry which is preliminary data.</text>
</comment>
<feature type="compositionally biased region" description="Acidic residues" evidence="4">
    <location>
        <begin position="330"/>
        <end position="359"/>
    </location>
</feature>
<proteinExistence type="predicted"/>
<evidence type="ECO:0000313" key="6">
    <source>
        <dbReference type="Proteomes" id="UP001521184"/>
    </source>
</evidence>
<evidence type="ECO:0000256" key="1">
    <source>
        <dbReference type="ARBA" id="ARBA00004173"/>
    </source>
</evidence>
<dbReference type="InterPro" id="IPR049704">
    <property type="entry name" value="Aminotrans_3_PPA_site"/>
</dbReference>
<evidence type="ECO:0000256" key="4">
    <source>
        <dbReference type="SAM" id="MobiDB-lite"/>
    </source>
</evidence>
<dbReference type="PANTHER" id="PTHR42684:SF3">
    <property type="entry name" value="ADENOSYLMETHIONINE-8-AMINO-7-OXONONANOATE AMINOTRANSFERASE"/>
    <property type="match status" value="1"/>
</dbReference>
<reference evidence="5 6" key="1">
    <citation type="journal article" date="2023" name="Plant Dis.">
        <title>First Report of Diplodia intermedia Causing Canker and Dieback Diseases on Apple Trees in Canada.</title>
        <authorList>
            <person name="Ellouze W."/>
            <person name="Ilyukhin E."/>
            <person name="Sulman M."/>
            <person name="Ali S."/>
        </authorList>
    </citation>
    <scope>NUCLEOTIDE SEQUENCE [LARGE SCALE GENOMIC DNA]</scope>
    <source>
        <strain evidence="5 6">M45-28</strain>
    </source>
</reference>
<accession>A0ABR3TF63</accession>
<dbReference type="Gene3D" id="3.40.50.300">
    <property type="entry name" value="P-loop containing nucleotide triphosphate hydrolases"/>
    <property type="match status" value="1"/>
</dbReference>
<dbReference type="Proteomes" id="UP001521184">
    <property type="component" value="Unassembled WGS sequence"/>
</dbReference>
<sequence>MAPVGGLLWRSLRPYQIWGANTDVGKTVFATILGAAVLNDRRWRNEFLSYLKPVSTGPADDADLRQSFHKRLSAKSFVEYDEPVSPDIAATKSGKVGLSPNSPDHSSNLLKAPMQDSHLVTLIHNHIARASRDPGWIFCETAGGVHSPSPSGTSQADLYRPLRLPAILIGDSKLGGISATISAFESLRIRGYDIEAVMLFNDEKYRNHQYLTTYFQKFGIRCVTVRAPPERLPSPKAERGSMYNYCDAMSRSNKMKEFLRDLAVRHDERFNALAKMSTQAHRTIWYPFTQQKLLTPENITAIDSASGDYFQTFSAEPPPRCPANRPTEETVAEEDAAEEDAAEEDAAEEDPTEEDDDLSEADKAKRARRTKYREEKKNRKAPSLPKPSHLRPSFDGSASWWTQGLGHANPQLTLAAAYAAGRYGHVMFAEAVHQPALQLAQMLLKGSNNPRLSRVFYSDNGSTGTEVAVKMALRAARLRYGWGPREDLSILGLKGSYHGDTMGAMDCSEPGTYNEKIEWYRGKGFWFDFPTVKMANGKWTVEIPAQLRTQLGESTTFDSLDEIFDVHGRDKTDLRRLYENFFQDTLRGLQKDGRKFGALMLEPVVLGAGGMLLVDPLFQRTLINVVRRSPELFASDSKRPSDENNWSGLPVVFDEVFTGLYRLGRFSAASLLDVHPDITVNAKLLTGGLLPLATTMASDQIFQAFASDDKSDALLHGHSYTAHPVGCQVAIESVGTLQAMEQQDKWNEFREMWRVPPTPSDAADSNDRLSNVWSVWSYPFVEELSSMDKVEGVWALGSVLAIHLKDEAGAGYKSTAARALQAELLAGASLRTFGSDPTVRNNNFSRQNQPIDGSNVHSRVLGNVLYLMASQTSTPQTIEGIEEWLLESDTLV</sequence>
<evidence type="ECO:0000256" key="2">
    <source>
        <dbReference type="ARBA" id="ARBA00022576"/>
    </source>
</evidence>
<dbReference type="Pfam" id="PF00202">
    <property type="entry name" value="Aminotran_3"/>
    <property type="match status" value="2"/>
</dbReference>
<evidence type="ECO:0008006" key="7">
    <source>
        <dbReference type="Google" id="ProtNLM"/>
    </source>
</evidence>
<dbReference type="InterPro" id="IPR015421">
    <property type="entry name" value="PyrdxlP-dep_Trfase_major"/>
</dbReference>
<evidence type="ECO:0000313" key="5">
    <source>
        <dbReference type="EMBL" id="KAL1638064.1"/>
    </source>
</evidence>
<feature type="region of interest" description="Disordered" evidence="4">
    <location>
        <begin position="309"/>
        <end position="392"/>
    </location>
</feature>
<dbReference type="InterPro" id="IPR005814">
    <property type="entry name" value="Aminotrans_3"/>
</dbReference>
<keyword evidence="3" id="KW-0808">Transferase</keyword>
<dbReference type="EMBL" id="JAKEKT020000082">
    <property type="protein sequence ID" value="KAL1638064.1"/>
    <property type="molecule type" value="Genomic_DNA"/>
</dbReference>
<gene>
    <name evidence="5" type="ORF">SLS58_008990</name>
</gene>
<keyword evidence="2" id="KW-0032">Aminotransferase</keyword>
<organism evidence="5 6">
    <name type="scientific">Diplodia intermedia</name>
    <dbReference type="NCBI Taxonomy" id="856260"/>
    <lineage>
        <taxon>Eukaryota</taxon>
        <taxon>Fungi</taxon>
        <taxon>Dikarya</taxon>
        <taxon>Ascomycota</taxon>
        <taxon>Pezizomycotina</taxon>
        <taxon>Dothideomycetes</taxon>
        <taxon>Dothideomycetes incertae sedis</taxon>
        <taxon>Botryosphaeriales</taxon>
        <taxon>Botryosphaeriaceae</taxon>
        <taxon>Diplodia</taxon>
    </lineage>
</organism>
<name>A0ABR3TF63_9PEZI</name>
<protein>
    <recommendedName>
        <fullName evidence="7">Adenosylmethionine-8-amino-7-oxononanoate aminotransferase</fullName>
    </recommendedName>
</protein>
<dbReference type="Gene3D" id="3.40.640.10">
    <property type="entry name" value="Type I PLP-dependent aspartate aminotransferase-like (Major domain)"/>
    <property type="match status" value="1"/>
</dbReference>
<dbReference type="CDD" id="cd03109">
    <property type="entry name" value="DTBS"/>
    <property type="match status" value="1"/>
</dbReference>
<dbReference type="Pfam" id="PF13500">
    <property type="entry name" value="AAA_26"/>
    <property type="match status" value="1"/>
</dbReference>
<dbReference type="InterPro" id="IPR015424">
    <property type="entry name" value="PyrdxlP-dep_Trfase"/>
</dbReference>
<comment type="subcellular location">
    <subcellularLocation>
        <location evidence="1">Mitochondrion</location>
    </subcellularLocation>
</comment>